<dbReference type="SMART" id="SM00432">
    <property type="entry name" value="MADS"/>
    <property type="match status" value="1"/>
</dbReference>
<evidence type="ECO:0000256" key="3">
    <source>
        <dbReference type="ARBA" id="ARBA00023125"/>
    </source>
</evidence>
<name>A0A9Q0ZNH0_SALPP</name>
<feature type="domain" description="MADS-box" evidence="7">
    <location>
        <begin position="33"/>
        <end position="93"/>
    </location>
</feature>
<dbReference type="SUPFAM" id="SSF55455">
    <property type="entry name" value="SRF-like"/>
    <property type="match status" value="1"/>
</dbReference>
<organism evidence="8 9">
    <name type="scientific">Salix purpurea</name>
    <name type="common">Purple osier willow</name>
    <dbReference type="NCBI Taxonomy" id="77065"/>
    <lineage>
        <taxon>Eukaryota</taxon>
        <taxon>Viridiplantae</taxon>
        <taxon>Streptophyta</taxon>
        <taxon>Embryophyta</taxon>
        <taxon>Tracheophyta</taxon>
        <taxon>Spermatophyta</taxon>
        <taxon>Magnoliopsida</taxon>
        <taxon>eudicotyledons</taxon>
        <taxon>Gunneridae</taxon>
        <taxon>Pentapetalae</taxon>
        <taxon>rosids</taxon>
        <taxon>fabids</taxon>
        <taxon>Malpighiales</taxon>
        <taxon>Salicaceae</taxon>
        <taxon>Saliceae</taxon>
        <taxon>Salix</taxon>
    </lineage>
</organism>
<dbReference type="GO" id="GO:0005634">
    <property type="term" value="C:nucleus"/>
    <property type="evidence" value="ECO:0007669"/>
    <property type="project" value="UniProtKB-SubCell"/>
</dbReference>
<evidence type="ECO:0000256" key="6">
    <source>
        <dbReference type="SAM" id="Phobius"/>
    </source>
</evidence>
<dbReference type="GO" id="GO:0000977">
    <property type="term" value="F:RNA polymerase II transcription regulatory region sequence-specific DNA binding"/>
    <property type="evidence" value="ECO:0007669"/>
    <property type="project" value="InterPro"/>
</dbReference>
<keyword evidence="6" id="KW-1133">Transmembrane helix</keyword>
<accession>A0A9Q0ZNH0</accession>
<dbReference type="InterPro" id="IPR002100">
    <property type="entry name" value="TF_MADSbox"/>
</dbReference>
<comment type="subcellular location">
    <subcellularLocation>
        <location evidence="1">Nucleus</location>
    </subcellularLocation>
</comment>
<dbReference type="EMBL" id="JAPFFK010000010">
    <property type="protein sequence ID" value="KAJ6741060.1"/>
    <property type="molecule type" value="Genomic_DNA"/>
</dbReference>
<dbReference type="Pfam" id="PF00319">
    <property type="entry name" value="SRF-TF"/>
    <property type="match status" value="1"/>
</dbReference>
<evidence type="ECO:0000256" key="1">
    <source>
        <dbReference type="ARBA" id="ARBA00004123"/>
    </source>
</evidence>
<dbReference type="CDD" id="cd00265">
    <property type="entry name" value="MADS_MEF2_like"/>
    <property type="match status" value="1"/>
</dbReference>
<proteinExistence type="predicted"/>
<evidence type="ECO:0000313" key="9">
    <source>
        <dbReference type="Proteomes" id="UP001151532"/>
    </source>
</evidence>
<protein>
    <submittedName>
        <fullName evidence="8">SERUM RESPONSE FACTOR-like protein</fullName>
    </submittedName>
</protein>
<dbReference type="GO" id="GO:0046983">
    <property type="term" value="F:protein dimerization activity"/>
    <property type="evidence" value="ECO:0007669"/>
    <property type="project" value="InterPro"/>
</dbReference>
<keyword evidence="9" id="KW-1185">Reference proteome</keyword>
<comment type="caution">
    <text evidence="8">The sequence shown here is derived from an EMBL/GenBank/DDBJ whole genome shotgun (WGS) entry which is preliminary data.</text>
</comment>
<dbReference type="InterPro" id="IPR033896">
    <property type="entry name" value="MEF2-like_N"/>
</dbReference>
<sequence>MTTAILASSQSSCKAQWQLELLGELKFFYLMKMTRKKIQIKKIDNTAARQVTFSKRRRGLFKKAYELSTLCDAEIALMVFSATGKLFEYSNSRFFSLSISFYFSCFIMYVIRDVIDHPRIH</sequence>
<dbReference type="GO" id="GO:0045944">
    <property type="term" value="P:positive regulation of transcription by RNA polymerase II"/>
    <property type="evidence" value="ECO:0007669"/>
    <property type="project" value="InterPro"/>
</dbReference>
<keyword evidence="6" id="KW-0812">Transmembrane</keyword>
<keyword evidence="4" id="KW-0804">Transcription</keyword>
<dbReference type="PANTHER" id="PTHR48019">
    <property type="entry name" value="SERUM RESPONSE FACTOR HOMOLOG"/>
    <property type="match status" value="1"/>
</dbReference>
<keyword evidence="5" id="KW-0539">Nucleus</keyword>
<evidence type="ECO:0000313" key="8">
    <source>
        <dbReference type="EMBL" id="KAJ6741060.1"/>
    </source>
</evidence>
<evidence type="ECO:0000256" key="5">
    <source>
        <dbReference type="ARBA" id="ARBA00023242"/>
    </source>
</evidence>
<dbReference type="PROSITE" id="PS50066">
    <property type="entry name" value="MADS_BOX_2"/>
    <property type="match status" value="1"/>
</dbReference>
<keyword evidence="3" id="KW-0238">DNA-binding</keyword>
<reference evidence="8" key="2">
    <citation type="journal article" date="2023" name="Int. J. Mol. Sci.">
        <title>De Novo Assembly and Annotation of 11 Diverse Shrub Willow (Salix) Genomes Reveals Novel Gene Organization in Sex-Linked Regions.</title>
        <authorList>
            <person name="Hyden B."/>
            <person name="Feng K."/>
            <person name="Yates T.B."/>
            <person name="Jawdy S."/>
            <person name="Cereghino C."/>
            <person name="Smart L.B."/>
            <person name="Muchero W."/>
        </authorList>
    </citation>
    <scope>NUCLEOTIDE SEQUENCE</scope>
    <source>
        <tissue evidence="8">Shoot tip</tissue>
    </source>
</reference>
<feature type="transmembrane region" description="Helical" evidence="6">
    <location>
        <begin position="94"/>
        <end position="111"/>
    </location>
</feature>
<dbReference type="AlphaFoldDB" id="A0A9Q0ZNH0"/>
<dbReference type="PROSITE" id="PS00350">
    <property type="entry name" value="MADS_BOX_1"/>
    <property type="match status" value="1"/>
</dbReference>
<evidence type="ECO:0000256" key="2">
    <source>
        <dbReference type="ARBA" id="ARBA00023015"/>
    </source>
</evidence>
<keyword evidence="6" id="KW-0472">Membrane</keyword>
<dbReference type="PRINTS" id="PR00404">
    <property type="entry name" value="MADSDOMAIN"/>
</dbReference>
<dbReference type="Gene3D" id="3.40.1810.10">
    <property type="entry name" value="Transcription factor, MADS-box"/>
    <property type="match status" value="1"/>
</dbReference>
<evidence type="ECO:0000259" key="7">
    <source>
        <dbReference type="PROSITE" id="PS50066"/>
    </source>
</evidence>
<dbReference type="InterPro" id="IPR050142">
    <property type="entry name" value="MADS-box/MEF2_TF"/>
</dbReference>
<gene>
    <name evidence="8" type="ORF">OIU79_001062</name>
</gene>
<dbReference type="InterPro" id="IPR036879">
    <property type="entry name" value="TF_MADSbox_sf"/>
</dbReference>
<dbReference type="Proteomes" id="UP001151532">
    <property type="component" value="Chromosome 7"/>
</dbReference>
<reference evidence="8" key="1">
    <citation type="submission" date="2022-11" db="EMBL/GenBank/DDBJ databases">
        <authorList>
            <person name="Hyden B.L."/>
            <person name="Feng K."/>
            <person name="Yates T."/>
            <person name="Jawdy S."/>
            <person name="Smart L.B."/>
            <person name="Muchero W."/>
        </authorList>
    </citation>
    <scope>NUCLEOTIDE SEQUENCE</scope>
    <source>
        <tissue evidence="8">Shoot tip</tissue>
    </source>
</reference>
<evidence type="ECO:0000256" key="4">
    <source>
        <dbReference type="ARBA" id="ARBA00023163"/>
    </source>
</evidence>
<keyword evidence="2" id="KW-0805">Transcription regulation</keyword>
<dbReference type="OrthoDB" id="1898716at2759"/>